<dbReference type="GO" id="GO:0042073">
    <property type="term" value="P:intraciliary transport"/>
    <property type="evidence" value="ECO:0007669"/>
    <property type="project" value="TreeGrafter"/>
</dbReference>
<reference evidence="10" key="2">
    <citation type="submission" date="2025-09" db="UniProtKB">
        <authorList>
            <consortium name="Ensembl"/>
        </authorList>
    </citation>
    <scope>IDENTIFICATION</scope>
</reference>
<dbReference type="GO" id="GO:0030992">
    <property type="term" value="C:intraciliary transport particle B"/>
    <property type="evidence" value="ECO:0007669"/>
    <property type="project" value="TreeGrafter"/>
</dbReference>
<evidence type="ECO:0000256" key="6">
    <source>
        <dbReference type="ARBA" id="ARBA00023212"/>
    </source>
</evidence>
<accession>A0A8B9FNX4</accession>
<evidence type="ECO:0000256" key="1">
    <source>
        <dbReference type="ARBA" id="ARBA00004120"/>
    </source>
</evidence>
<organism evidence="10 11">
    <name type="scientific">Amazona collaria</name>
    <name type="common">yellow-billed parrot</name>
    <dbReference type="NCBI Taxonomy" id="241587"/>
    <lineage>
        <taxon>Eukaryota</taxon>
        <taxon>Metazoa</taxon>
        <taxon>Chordata</taxon>
        <taxon>Craniata</taxon>
        <taxon>Vertebrata</taxon>
        <taxon>Euteleostomi</taxon>
        <taxon>Archelosauria</taxon>
        <taxon>Archosauria</taxon>
        <taxon>Dinosauria</taxon>
        <taxon>Saurischia</taxon>
        <taxon>Theropoda</taxon>
        <taxon>Coelurosauria</taxon>
        <taxon>Aves</taxon>
        <taxon>Neognathae</taxon>
        <taxon>Neoaves</taxon>
        <taxon>Telluraves</taxon>
        <taxon>Australaves</taxon>
        <taxon>Psittaciformes</taxon>
        <taxon>Psittacidae</taxon>
        <taxon>Amazona</taxon>
    </lineage>
</organism>
<evidence type="ECO:0000259" key="9">
    <source>
        <dbReference type="Pfam" id="PF10243"/>
    </source>
</evidence>
<keyword evidence="7" id="KW-0966">Cell projection</keyword>
<comment type="similarity">
    <text evidence="8">Belongs to the TRAF3IP1 family.</text>
</comment>
<evidence type="ECO:0000313" key="11">
    <source>
        <dbReference type="Proteomes" id="UP000694522"/>
    </source>
</evidence>
<dbReference type="GO" id="GO:0008017">
    <property type="term" value="F:microtubule binding"/>
    <property type="evidence" value="ECO:0007669"/>
    <property type="project" value="InterPro"/>
</dbReference>
<dbReference type="InterPro" id="IPR040468">
    <property type="entry name" value="TRAF3IP1_N"/>
</dbReference>
<dbReference type="GO" id="GO:0070507">
    <property type="term" value="P:regulation of microtubule cytoskeleton organization"/>
    <property type="evidence" value="ECO:0007669"/>
    <property type="project" value="TreeGrafter"/>
</dbReference>
<keyword evidence="4" id="KW-0970">Cilium biogenesis/degradation</keyword>
<dbReference type="GO" id="GO:0036064">
    <property type="term" value="C:ciliary basal body"/>
    <property type="evidence" value="ECO:0007669"/>
    <property type="project" value="TreeGrafter"/>
</dbReference>
<dbReference type="InterPro" id="IPR042576">
    <property type="entry name" value="TRAF3IP1_N_sf"/>
</dbReference>
<evidence type="ECO:0000256" key="3">
    <source>
        <dbReference type="ARBA" id="ARBA00022490"/>
    </source>
</evidence>
<evidence type="ECO:0000256" key="4">
    <source>
        <dbReference type="ARBA" id="ARBA00022794"/>
    </source>
</evidence>
<keyword evidence="5" id="KW-0175">Coiled coil</keyword>
<name>A0A8B9FNX4_9PSIT</name>
<evidence type="ECO:0000313" key="10">
    <source>
        <dbReference type="Ensembl" id="ENSACOP00000009754.1"/>
    </source>
</evidence>
<evidence type="ECO:0000256" key="2">
    <source>
        <dbReference type="ARBA" id="ARBA00004430"/>
    </source>
</evidence>
<evidence type="ECO:0000256" key="5">
    <source>
        <dbReference type="ARBA" id="ARBA00023054"/>
    </source>
</evidence>
<evidence type="ECO:0000256" key="7">
    <source>
        <dbReference type="ARBA" id="ARBA00023273"/>
    </source>
</evidence>
<dbReference type="Proteomes" id="UP000694522">
    <property type="component" value="Unplaced"/>
</dbReference>
<sequence>MNEAVVRRTQESLGRVIRKPPLTDRLLSKPPFRYLHDVITEVGRAPACGVDSALPGSVGPVWGCARRRE</sequence>
<dbReference type="Ensembl" id="ENSACOT00000010085.1">
    <property type="protein sequence ID" value="ENSACOP00000009754.1"/>
    <property type="gene ID" value="ENSACOG00000006782.1"/>
</dbReference>
<dbReference type="GO" id="GO:0005930">
    <property type="term" value="C:axoneme"/>
    <property type="evidence" value="ECO:0007669"/>
    <property type="project" value="UniProtKB-SubCell"/>
</dbReference>
<comment type="subcellular location">
    <subcellularLocation>
        <location evidence="2">Cytoplasm</location>
        <location evidence="2">Cytoskeleton</location>
        <location evidence="2">Cilium axoneme</location>
    </subcellularLocation>
    <subcellularLocation>
        <location evidence="1">Cytoplasm</location>
        <location evidence="1">Cytoskeleton</location>
        <location evidence="1">Cilium basal body</location>
    </subcellularLocation>
</comment>
<keyword evidence="11" id="KW-1185">Reference proteome</keyword>
<reference evidence="10" key="1">
    <citation type="submission" date="2025-08" db="UniProtKB">
        <authorList>
            <consortium name="Ensembl"/>
        </authorList>
    </citation>
    <scope>IDENTIFICATION</scope>
</reference>
<dbReference type="PANTHER" id="PTHR31363:SF0">
    <property type="entry name" value="TRAF3-INTERACTING PROTEIN 1"/>
    <property type="match status" value="1"/>
</dbReference>
<feature type="domain" description="TRAF3-interacting protein 1 N-terminal" evidence="9">
    <location>
        <begin position="5"/>
        <end position="44"/>
    </location>
</feature>
<dbReference type="GO" id="GO:0060271">
    <property type="term" value="P:cilium assembly"/>
    <property type="evidence" value="ECO:0007669"/>
    <property type="project" value="TreeGrafter"/>
</dbReference>
<protein>
    <recommendedName>
        <fullName evidence="9">TRAF3-interacting protein 1 N-terminal domain-containing protein</fullName>
    </recommendedName>
</protein>
<dbReference type="Pfam" id="PF10243">
    <property type="entry name" value="MIP-T3"/>
    <property type="match status" value="1"/>
</dbReference>
<keyword evidence="6" id="KW-0206">Cytoskeleton</keyword>
<keyword evidence="3" id="KW-0963">Cytoplasm</keyword>
<dbReference type="Gene3D" id="1.10.418.50">
    <property type="entry name" value="Microtubule-binding protein MIP-T3"/>
    <property type="match status" value="1"/>
</dbReference>
<proteinExistence type="inferred from homology"/>
<evidence type="ECO:0000256" key="8">
    <source>
        <dbReference type="ARBA" id="ARBA00043971"/>
    </source>
</evidence>
<dbReference type="PANTHER" id="PTHR31363">
    <property type="entry name" value="TRAF3-INTERACTING PROTEIN 1"/>
    <property type="match status" value="1"/>
</dbReference>
<dbReference type="InterPro" id="IPR018799">
    <property type="entry name" value="TRAF3IP1"/>
</dbReference>
<dbReference type="AlphaFoldDB" id="A0A8B9FNX4"/>